<dbReference type="InterPro" id="IPR004360">
    <property type="entry name" value="Glyas_Fos-R_dOase_dom"/>
</dbReference>
<dbReference type="InterPro" id="IPR037523">
    <property type="entry name" value="VOC_core"/>
</dbReference>
<dbReference type="SUPFAM" id="SSF54593">
    <property type="entry name" value="Glyoxalase/Bleomycin resistance protein/Dihydroxybiphenyl dioxygenase"/>
    <property type="match status" value="1"/>
</dbReference>
<keyword evidence="7" id="KW-0223">Dioxygenase</keyword>
<comment type="similarity">
    <text evidence="2">Belongs to the 4HPPD family.</text>
</comment>
<evidence type="ECO:0000313" key="7">
    <source>
        <dbReference type="EMBL" id="MDT0684467.1"/>
    </source>
</evidence>
<evidence type="ECO:0000256" key="2">
    <source>
        <dbReference type="ARBA" id="ARBA00005877"/>
    </source>
</evidence>
<name>A0ABU3DL94_9RHOB</name>
<dbReference type="InterPro" id="IPR041735">
    <property type="entry name" value="4OHPhenylPyrv_dOase_C"/>
</dbReference>
<reference evidence="7 8" key="1">
    <citation type="submission" date="2023-09" db="EMBL/GenBank/DDBJ databases">
        <authorList>
            <person name="Rey-Velasco X."/>
        </authorList>
    </citation>
    <scope>NUCLEOTIDE SEQUENCE [LARGE SCALE GENOMIC DNA]</scope>
    <source>
        <strain evidence="7 8">F158</strain>
    </source>
</reference>
<keyword evidence="3" id="KW-0479">Metal-binding</keyword>
<dbReference type="PROSITE" id="PS51819">
    <property type="entry name" value="VOC"/>
    <property type="match status" value="1"/>
</dbReference>
<keyword evidence="7" id="KW-0560">Oxidoreductase</keyword>
<dbReference type="NCBIfam" id="TIGR01263">
    <property type="entry name" value="4HPPD"/>
    <property type="match status" value="1"/>
</dbReference>
<comment type="caution">
    <text evidence="7">The sequence shown here is derived from an EMBL/GenBank/DDBJ whole genome shotgun (WGS) entry which is preliminary data.</text>
</comment>
<accession>A0ABU3DL94</accession>
<organism evidence="7 8">
    <name type="scientific">Tropicimonas omnivorans</name>
    <dbReference type="NCBI Taxonomy" id="3075590"/>
    <lineage>
        <taxon>Bacteria</taxon>
        <taxon>Pseudomonadati</taxon>
        <taxon>Pseudomonadota</taxon>
        <taxon>Alphaproteobacteria</taxon>
        <taxon>Rhodobacterales</taxon>
        <taxon>Roseobacteraceae</taxon>
        <taxon>Tropicimonas</taxon>
    </lineage>
</organism>
<dbReference type="PANTHER" id="PTHR11959:SF1">
    <property type="entry name" value="4-HYDROXYPHENYLPYRUVATE DIOXYGENASE"/>
    <property type="match status" value="1"/>
</dbReference>
<dbReference type="EC" id="1.13.11.27" evidence="7"/>
<dbReference type="RefSeq" id="WP_311694009.1">
    <property type="nucleotide sequence ID" value="NZ_JAVRHL010000005.1"/>
</dbReference>
<dbReference type="CDD" id="cd07250">
    <property type="entry name" value="HPPD_C_like"/>
    <property type="match status" value="1"/>
</dbReference>
<dbReference type="Pfam" id="PF14696">
    <property type="entry name" value="Glyoxalase_5"/>
    <property type="match status" value="1"/>
</dbReference>
<proteinExistence type="inferred from homology"/>
<evidence type="ECO:0000256" key="4">
    <source>
        <dbReference type="ARBA" id="ARBA00022737"/>
    </source>
</evidence>
<evidence type="ECO:0000256" key="5">
    <source>
        <dbReference type="ARBA" id="ARBA00023004"/>
    </source>
</evidence>
<dbReference type="PANTHER" id="PTHR11959">
    <property type="entry name" value="4-HYDROXYPHENYLPYRUVATE DIOXYGENASE"/>
    <property type="match status" value="1"/>
</dbReference>
<dbReference type="PIRSF" id="PIRSF009283">
    <property type="entry name" value="HPP_dOase"/>
    <property type="match status" value="1"/>
</dbReference>
<keyword evidence="8" id="KW-1185">Reference proteome</keyword>
<dbReference type="Proteomes" id="UP001265259">
    <property type="component" value="Unassembled WGS sequence"/>
</dbReference>
<evidence type="ECO:0000256" key="3">
    <source>
        <dbReference type="ARBA" id="ARBA00022723"/>
    </source>
</evidence>
<dbReference type="EMBL" id="JAVRHL010000005">
    <property type="protein sequence ID" value="MDT0684467.1"/>
    <property type="molecule type" value="Genomic_DNA"/>
</dbReference>
<dbReference type="InterPro" id="IPR029068">
    <property type="entry name" value="Glyas_Bleomycin-R_OHBP_Dase"/>
</dbReference>
<dbReference type="GO" id="GO:0003868">
    <property type="term" value="F:4-hydroxyphenylpyruvate dioxygenase activity"/>
    <property type="evidence" value="ECO:0007669"/>
    <property type="project" value="UniProtKB-EC"/>
</dbReference>
<dbReference type="InterPro" id="IPR005956">
    <property type="entry name" value="4OHPhenylPyrv_dOase"/>
</dbReference>
<dbReference type="Pfam" id="PF00903">
    <property type="entry name" value="Glyoxalase"/>
    <property type="match status" value="1"/>
</dbReference>
<evidence type="ECO:0000256" key="1">
    <source>
        <dbReference type="ARBA" id="ARBA00001962"/>
    </source>
</evidence>
<keyword evidence="4" id="KW-0677">Repeat</keyword>
<evidence type="ECO:0000259" key="6">
    <source>
        <dbReference type="PROSITE" id="PS51819"/>
    </source>
</evidence>
<keyword evidence="5" id="KW-0408">Iron</keyword>
<dbReference type="InterPro" id="IPR041736">
    <property type="entry name" value="4OHPhenylPyrv_dOase_N"/>
</dbReference>
<evidence type="ECO:0000313" key="8">
    <source>
        <dbReference type="Proteomes" id="UP001265259"/>
    </source>
</evidence>
<comment type="cofactor">
    <cofactor evidence="1">
        <name>Fe cation</name>
        <dbReference type="ChEBI" id="CHEBI:24875"/>
    </cofactor>
</comment>
<gene>
    <name evidence="7" type="primary">hppD</name>
    <name evidence="7" type="ORF">RM543_17430</name>
</gene>
<dbReference type="CDD" id="cd08342">
    <property type="entry name" value="HPPD_N_like"/>
    <property type="match status" value="1"/>
</dbReference>
<sequence>MGPFPHDAPKAKIDDVNIAGTDGFEFVEFAHPETGKLEALFEQMGYSEVARHKTRDISLYRQGDINYIVNREPDTHAARFVGEHGPCAPAMAWRVVDAQHALKCAVDYGAEEYTGSDKTLDVPAVIGIGGSLLYFVETYGEDGSCYEGEFEWLGDRDPKPEGAGFYYLDHLTHNVARGNMSTWYDFYAKAFNFREIRFFDIKGKQTGLFSRALTSPCGKIRIPINESADENSQIEEYLKEYKGEGIQHIAVATEDIYGSVDRIADKGIAFMPPPPQAYYEMSHARVQDHAEPLDRMQKHGILIDGEGVVDGGTTRVLLQIFSKTVIGPIFFEFIQRKGDDGFGEGNFKALFESIEEDQIQRGVLKAGE</sequence>
<protein>
    <submittedName>
        <fullName evidence="7">4-hydroxyphenylpyruvate dioxygenase</fullName>
        <ecNumber evidence="7">1.13.11.27</ecNumber>
    </submittedName>
</protein>
<feature type="domain" description="VOC" evidence="6">
    <location>
        <begin position="167"/>
        <end position="323"/>
    </location>
</feature>
<dbReference type="Gene3D" id="3.10.180.10">
    <property type="entry name" value="2,3-Dihydroxybiphenyl 1,2-Dioxygenase, domain 1"/>
    <property type="match status" value="2"/>
</dbReference>